<gene>
    <name evidence="1" type="ORF">ACFFR3_40540</name>
</gene>
<dbReference type="EMBL" id="JBHMCF010000046">
    <property type="protein sequence ID" value="MFB9475817.1"/>
    <property type="molecule type" value="Genomic_DNA"/>
</dbReference>
<dbReference type="Gene3D" id="2.60.120.10">
    <property type="entry name" value="Jelly Rolls"/>
    <property type="match status" value="1"/>
</dbReference>
<name>A0ABV5NZW8_9ACTN</name>
<reference evidence="1 2" key="1">
    <citation type="submission" date="2024-09" db="EMBL/GenBank/DDBJ databases">
        <authorList>
            <person name="Sun Q."/>
            <person name="Mori K."/>
        </authorList>
    </citation>
    <scope>NUCLEOTIDE SEQUENCE [LARGE SCALE GENOMIC DNA]</scope>
    <source>
        <strain evidence="1 2">JCM 3324</strain>
    </source>
</reference>
<dbReference type="SUPFAM" id="SSF51182">
    <property type="entry name" value="RmlC-like cupins"/>
    <property type="match status" value="1"/>
</dbReference>
<keyword evidence="2" id="KW-1185">Reference proteome</keyword>
<organism evidence="1 2">
    <name type="scientific">Nonomuraea salmonea</name>
    <dbReference type="NCBI Taxonomy" id="46181"/>
    <lineage>
        <taxon>Bacteria</taxon>
        <taxon>Bacillati</taxon>
        <taxon>Actinomycetota</taxon>
        <taxon>Actinomycetes</taxon>
        <taxon>Streptosporangiales</taxon>
        <taxon>Streptosporangiaceae</taxon>
        <taxon>Nonomuraea</taxon>
    </lineage>
</organism>
<proteinExistence type="predicted"/>
<protein>
    <submittedName>
        <fullName evidence="1">Cupin</fullName>
    </submittedName>
</protein>
<accession>A0ABV5NZW8</accession>
<dbReference type="InterPro" id="IPR011051">
    <property type="entry name" value="RmlC_Cupin_sf"/>
</dbReference>
<dbReference type="InterPro" id="IPR014710">
    <property type="entry name" value="RmlC-like_jellyroll"/>
</dbReference>
<evidence type="ECO:0000313" key="2">
    <source>
        <dbReference type="Proteomes" id="UP001589568"/>
    </source>
</evidence>
<dbReference type="Proteomes" id="UP001589568">
    <property type="component" value="Unassembled WGS sequence"/>
</dbReference>
<sequence>MAVTPFDLLMSIVRLSASGEIHAGRRSVDGDGWRLRVLHAKTATDVHGGRWELHPEADELVSCIVGKIRLYLRGEGRGEEEVKLCAGTAAIVPRGRRHRIALDIPSIILTATLPPANRLDQPA</sequence>
<evidence type="ECO:0000313" key="1">
    <source>
        <dbReference type="EMBL" id="MFB9475817.1"/>
    </source>
</evidence>
<dbReference type="RefSeq" id="WP_345403818.1">
    <property type="nucleotide sequence ID" value="NZ_BAAAXS010000001.1"/>
</dbReference>
<comment type="caution">
    <text evidence="1">The sequence shown here is derived from an EMBL/GenBank/DDBJ whole genome shotgun (WGS) entry which is preliminary data.</text>
</comment>